<keyword evidence="4" id="KW-0472">Membrane</keyword>
<proteinExistence type="predicted"/>
<evidence type="ECO:0000256" key="4">
    <source>
        <dbReference type="ARBA" id="ARBA00023136"/>
    </source>
</evidence>
<name>E6W4H6_DESIS</name>
<dbReference type="InParanoid" id="E6W4H6"/>
<dbReference type="Gene3D" id="3.10.20.310">
    <property type="entry name" value="membrane protein fhac"/>
    <property type="match status" value="1"/>
</dbReference>
<dbReference type="Pfam" id="PF01103">
    <property type="entry name" value="Omp85"/>
    <property type="match status" value="1"/>
</dbReference>
<evidence type="ECO:0000313" key="7">
    <source>
        <dbReference type="Proteomes" id="UP000002572"/>
    </source>
</evidence>
<dbReference type="EMBL" id="CP002432">
    <property type="protein sequence ID" value="ADU67049.1"/>
    <property type="molecule type" value="Genomic_DNA"/>
</dbReference>
<dbReference type="AlphaFoldDB" id="E6W4H6"/>
<dbReference type="Gene3D" id="2.40.160.50">
    <property type="entry name" value="membrane protein fhac: a member of the omp85/tpsb transporter family"/>
    <property type="match status" value="1"/>
</dbReference>
<dbReference type="STRING" id="653733.Selin_2333"/>
<dbReference type="GO" id="GO:0019867">
    <property type="term" value="C:outer membrane"/>
    <property type="evidence" value="ECO:0007669"/>
    <property type="project" value="InterPro"/>
</dbReference>
<feature type="domain" description="Bacterial surface antigen (D15)" evidence="5">
    <location>
        <begin position="569"/>
        <end position="868"/>
    </location>
</feature>
<dbReference type="HOGENOM" id="CLU_007664_1_1_0"/>
<dbReference type="InterPro" id="IPR000184">
    <property type="entry name" value="Bac_surfAg_D15"/>
</dbReference>
<evidence type="ECO:0000313" key="6">
    <source>
        <dbReference type="EMBL" id="ADU67049.1"/>
    </source>
</evidence>
<accession>E6W4H6</accession>
<dbReference type="eggNOG" id="COG4775">
    <property type="taxonomic scope" value="Bacteria"/>
</dbReference>
<comment type="subcellular location">
    <subcellularLocation>
        <location evidence="1">Membrane</location>
    </subcellularLocation>
</comment>
<keyword evidence="3" id="KW-0812">Transmembrane</keyword>
<dbReference type="KEGG" id="din:Selin_2333"/>
<keyword evidence="2" id="KW-1134">Transmembrane beta strand</keyword>
<dbReference type="PANTHER" id="PTHR12815:SF18">
    <property type="entry name" value="SORTING AND ASSEMBLY MACHINERY COMPONENT 50 HOMOLOG"/>
    <property type="match status" value="1"/>
</dbReference>
<evidence type="ECO:0000256" key="3">
    <source>
        <dbReference type="ARBA" id="ARBA00022692"/>
    </source>
</evidence>
<protein>
    <submittedName>
        <fullName evidence="6">Surface antigen (D15)</fullName>
    </submittedName>
</protein>
<evidence type="ECO:0000259" key="5">
    <source>
        <dbReference type="Pfam" id="PF01103"/>
    </source>
</evidence>
<organism evidence="6 7">
    <name type="scientific">Desulfurispirillum indicum (strain ATCC BAA-1389 / DSM 22839 / S5)</name>
    <dbReference type="NCBI Taxonomy" id="653733"/>
    <lineage>
        <taxon>Bacteria</taxon>
        <taxon>Pseudomonadati</taxon>
        <taxon>Chrysiogenota</taxon>
        <taxon>Chrysiogenia</taxon>
        <taxon>Chrysiogenales</taxon>
        <taxon>Chrysiogenaceae</taxon>
        <taxon>Desulfurispirillum</taxon>
    </lineage>
</organism>
<reference evidence="6 7" key="1">
    <citation type="submission" date="2010-12" db="EMBL/GenBank/DDBJ databases">
        <title>Complete sequence of Desulfurispirillum indicum S5.</title>
        <authorList>
            <consortium name="US DOE Joint Genome Institute"/>
            <person name="Lucas S."/>
            <person name="Copeland A."/>
            <person name="Lapidus A."/>
            <person name="Cheng J.-F."/>
            <person name="Goodwin L."/>
            <person name="Pitluck S."/>
            <person name="Chertkov O."/>
            <person name="Held B."/>
            <person name="Detter J.C."/>
            <person name="Han C."/>
            <person name="Tapia R."/>
            <person name="Land M."/>
            <person name="Hauser L."/>
            <person name="Kyrpides N."/>
            <person name="Ivanova N."/>
            <person name="Mikhailova N."/>
            <person name="Haggblom M."/>
            <person name="Rauschenbach I."/>
            <person name="Bini E."/>
            <person name="Woyke T."/>
        </authorList>
    </citation>
    <scope>NUCLEOTIDE SEQUENCE [LARGE SCALE GENOMIC DNA]</scope>
    <source>
        <strain evidence="7">ATCC BAA-1389 / DSM 22839 / S5</strain>
    </source>
</reference>
<evidence type="ECO:0000256" key="1">
    <source>
        <dbReference type="ARBA" id="ARBA00004370"/>
    </source>
</evidence>
<sequence>MLAEILTITIMGISDADQEKLQRLFPTPLSQETALETAKQLENLSYFSVEGVQVRDQELLLQMSQRYPVEKIVLKGNWAFLDSTLFSQITSFPASGTDTVAIRQLRQQVLDFYILEGYLDARVEVEVVNLDYTSVLVIQIREGSPYVVTDTSFVGRSETGSPPLVLPGTFFRPIRVIEALEHWKAQALSEGYSQADYFFSFERNERTFPGFSIAAPFKTLFNVLNQRRGVSLYIGLFPGDKLDVELEVPEGIDPGRFLQSLRLEQRSAIDEFEIPLLEHDIRNFMLRNGFTTTSISIEPAAPHLRIRVEGHRKSYSAVTIEAPVWQSSLEKRLQEQLRDGILEQESVADFQRRAYLELLNRSVESRIRITDQEEGQATMYFDMRFPRLPLHMSVHDGTQEEEQTRQQALMTLHQLYMDNERSLDDPQLIAQRVRRVYAEAGYLEAQVRVERHVAPDHVGVLVRVDEGQRFRSAGVITFGAENTSRRYIRRMTGHPQMQPFARASDIEGARRVVEAERIFSYSQYTPLLVDGNVHHIVEAEDRDNLFGAVSLGYDSAYGPNVQFRVGYSNVLGRGGEVTATQRHSEKRQVTALEYSESHSFGIPIDTAYTLSHTSNEYDNYTSRTDLFSMMVRYYLQDTLPLAATYWRTSHSYSSVHPGIVQGIDYWPRSSYHHFGLNIRKDGTDNIISPTQGYELSATQHYSLSDSANLSNYHTSIVRGTYYLPPWPRGVIALHGAAGQITREDDALPVPLENRFRLGGANSIRGFKYEDIASRSSGGARIGGFAYDLLSVEYRHFLGNFELVAFYDLGNVYSERLGDSSSSTPYTGMGTGIRYRTPVGPIRLDVARAQSHKDQASDFEIYLTIGYSF</sequence>
<dbReference type="Proteomes" id="UP000002572">
    <property type="component" value="Chromosome"/>
</dbReference>
<evidence type="ECO:0000256" key="2">
    <source>
        <dbReference type="ARBA" id="ARBA00022452"/>
    </source>
</evidence>
<dbReference type="InterPro" id="IPR039910">
    <property type="entry name" value="D15-like"/>
</dbReference>
<gene>
    <name evidence="6" type="ordered locus">Selin_2333</name>
</gene>
<dbReference type="eggNOG" id="COG0729">
    <property type="taxonomic scope" value="Bacteria"/>
</dbReference>
<dbReference type="OrthoDB" id="9803054at2"/>
<keyword evidence="7" id="KW-1185">Reference proteome</keyword>
<dbReference type="PANTHER" id="PTHR12815">
    <property type="entry name" value="SORTING AND ASSEMBLY MACHINERY SAMM50 PROTEIN FAMILY MEMBER"/>
    <property type="match status" value="1"/>
</dbReference>
<dbReference type="RefSeq" id="WP_013506923.1">
    <property type="nucleotide sequence ID" value="NC_014836.1"/>
</dbReference>